<reference evidence="2" key="3">
    <citation type="submission" date="2020-12" db="UniProtKB">
        <authorList>
            <consortium name="EnsemblPlants"/>
        </authorList>
    </citation>
    <scope>IDENTIFICATION</scope>
</reference>
<gene>
    <name evidence="1" type="ORF">PHYPA_028283</name>
</gene>
<evidence type="ECO:0000313" key="3">
    <source>
        <dbReference type="Proteomes" id="UP000006727"/>
    </source>
</evidence>
<dbReference type="Proteomes" id="UP000006727">
    <property type="component" value="Chromosome 23"/>
</dbReference>
<dbReference type="InParanoid" id="A0A2K1IJY4"/>
<sequence>MPWRECQTPILQKEIWKKKGVSCVGVGQTDSFCNAGNLREGRFLGHHQAAAFECTRGDGWKCNGHY</sequence>
<dbReference type="EMBL" id="ABEU02000023">
    <property type="protein sequence ID" value="PNR29589.1"/>
    <property type="molecule type" value="Genomic_DNA"/>
</dbReference>
<dbReference type="AlphaFoldDB" id="A0A2K1IJY4"/>
<keyword evidence="3" id="KW-1185">Reference proteome</keyword>
<dbReference type="Gramene" id="Pp3c23_18900V3.2">
    <property type="protein sequence ID" value="PAC:32949818.CDS.1"/>
    <property type="gene ID" value="Pp3c23_18900"/>
</dbReference>
<accession>A0A2K1IJY4</accession>
<evidence type="ECO:0000313" key="2">
    <source>
        <dbReference type="EnsemblPlants" id="PAC:32949817.CDS.1"/>
    </source>
</evidence>
<protein>
    <submittedName>
        <fullName evidence="1 2">Uncharacterized protein</fullName>
    </submittedName>
</protein>
<reference evidence="1 3" key="2">
    <citation type="journal article" date="2018" name="Plant J.">
        <title>The Physcomitrella patens chromosome-scale assembly reveals moss genome structure and evolution.</title>
        <authorList>
            <person name="Lang D."/>
            <person name="Ullrich K.K."/>
            <person name="Murat F."/>
            <person name="Fuchs J."/>
            <person name="Jenkins J."/>
            <person name="Haas F.B."/>
            <person name="Piednoel M."/>
            <person name="Gundlach H."/>
            <person name="Van Bel M."/>
            <person name="Meyberg R."/>
            <person name="Vives C."/>
            <person name="Morata J."/>
            <person name="Symeonidi A."/>
            <person name="Hiss M."/>
            <person name="Muchero W."/>
            <person name="Kamisugi Y."/>
            <person name="Saleh O."/>
            <person name="Blanc G."/>
            <person name="Decker E.L."/>
            <person name="van Gessel N."/>
            <person name="Grimwood J."/>
            <person name="Hayes R.D."/>
            <person name="Graham S.W."/>
            <person name="Gunter L.E."/>
            <person name="McDaniel S.F."/>
            <person name="Hoernstein S.N.W."/>
            <person name="Larsson A."/>
            <person name="Li F.W."/>
            <person name="Perroud P.F."/>
            <person name="Phillips J."/>
            <person name="Ranjan P."/>
            <person name="Rokshar D.S."/>
            <person name="Rothfels C.J."/>
            <person name="Schneider L."/>
            <person name="Shu S."/>
            <person name="Stevenson D.W."/>
            <person name="Thummler F."/>
            <person name="Tillich M."/>
            <person name="Villarreal Aguilar J.C."/>
            <person name="Widiez T."/>
            <person name="Wong G.K."/>
            <person name="Wymore A."/>
            <person name="Zhang Y."/>
            <person name="Zimmer A.D."/>
            <person name="Quatrano R.S."/>
            <person name="Mayer K.F.X."/>
            <person name="Goodstein D."/>
            <person name="Casacuberta J.M."/>
            <person name="Vandepoele K."/>
            <person name="Reski R."/>
            <person name="Cuming A.C."/>
            <person name="Tuskan G.A."/>
            <person name="Maumus F."/>
            <person name="Salse J."/>
            <person name="Schmutz J."/>
            <person name="Rensing S.A."/>
        </authorList>
    </citation>
    <scope>NUCLEOTIDE SEQUENCE [LARGE SCALE GENOMIC DNA]</scope>
    <source>
        <strain evidence="2 3">cv. Gransden 2004</strain>
    </source>
</reference>
<reference evidence="1 3" key="1">
    <citation type="journal article" date="2008" name="Science">
        <title>The Physcomitrella genome reveals evolutionary insights into the conquest of land by plants.</title>
        <authorList>
            <person name="Rensing S."/>
            <person name="Lang D."/>
            <person name="Zimmer A."/>
            <person name="Terry A."/>
            <person name="Salamov A."/>
            <person name="Shapiro H."/>
            <person name="Nishiyama T."/>
            <person name="Perroud P.-F."/>
            <person name="Lindquist E."/>
            <person name="Kamisugi Y."/>
            <person name="Tanahashi T."/>
            <person name="Sakakibara K."/>
            <person name="Fujita T."/>
            <person name="Oishi K."/>
            <person name="Shin-I T."/>
            <person name="Kuroki Y."/>
            <person name="Toyoda A."/>
            <person name="Suzuki Y."/>
            <person name="Hashimoto A."/>
            <person name="Yamaguchi K."/>
            <person name="Sugano A."/>
            <person name="Kohara Y."/>
            <person name="Fujiyama A."/>
            <person name="Anterola A."/>
            <person name="Aoki S."/>
            <person name="Ashton N."/>
            <person name="Barbazuk W.B."/>
            <person name="Barker E."/>
            <person name="Bennetzen J."/>
            <person name="Bezanilla M."/>
            <person name="Blankenship R."/>
            <person name="Cho S.H."/>
            <person name="Dutcher S."/>
            <person name="Estelle M."/>
            <person name="Fawcett J.A."/>
            <person name="Gundlach H."/>
            <person name="Hanada K."/>
            <person name="Heyl A."/>
            <person name="Hicks K.A."/>
            <person name="Hugh J."/>
            <person name="Lohr M."/>
            <person name="Mayer K."/>
            <person name="Melkozernov A."/>
            <person name="Murata T."/>
            <person name="Nelson D."/>
            <person name="Pils B."/>
            <person name="Prigge M."/>
            <person name="Reiss B."/>
            <person name="Renner T."/>
            <person name="Rombauts S."/>
            <person name="Rushton P."/>
            <person name="Sanderfoot A."/>
            <person name="Schween G."/>
            <person name="Shiu S.-H."/>
            <person name="Stueber K."/>
            <person name="Theodoulou F.L."/>
            <person name="Tu H."/>
            <person name="Van de Peer Y."/>
            <person name="Verrier P.J."/>
            <person name="Waters E."/>
            <person name="Wood A."/>
            <person name="Yang L."/>
            <person name="Cove D."/>
            <person name="Cuming A."/>
            <person name="Hasebe M."/>
            <person name="Lucas S."/>
            <person name="Mishler D.B."/>
            <person name="Reski R."/>
            <person name="Grigoriev I."/>
            <person name="Quatrano R.S."/>
            <person name="Boore J.L."/>
        </authorList>
    </citation>
    <scope>NUCLEOTIDE SEQUENCE [LARGE SCALE GENOMIC DNA]</scope>
    <source>
        <strain evidence="2 3">cv. Gransden 2004</strain>
    </source>
</reference>
<dbReference type="Gramene" id="Pp3c23_18900V3.1">
    <property type="protein sequence ID" value="PAC:32949817.CDS.1"/>
    <property type="gene ID" value="Pp3c23_18900"/>
</dbReference>
<name>A0A2K1IJY4_PHYPA</name>
<dbReference type="EnsemblPlants" id="Pp3c23_18900V3.2">
    <property type="protein sequence ID" value="PAC:32949818.CDS.1"/>
    <property type="gene ID" value="Pp3c23_18900"/>
</dbReference>
<dbReference type="EnsemblPlants" id="Pp3c23_18900V3.1">
    <property type="protein sequence ID" value="PAC:32949817.CDS.1"/>
    <property type="gene ID" value="Pp3c23_18900"/>
</dbReference>
<dbReference type="PaxDb" id="3218-PP1S49_204V6.1"/>
<organism evidence="1">
    <name type="scientific">Physcomitrium patens</name>
    <name type="common">Spreading-leaved earth moss</name>
    <name type="synonym">Physcomitrella patens</name>
    <dbReference type="NCBI Taxonomy" id="3218"/>
    <lineage>
        <taxon>Eukaryota</taxon>
        <taxon>Viridiplantae</taxon>
        <taxon>Streptophyta</taxon>
        <taxon>Embryophyta</taxon>
        <taxon>Bryophyta</taxon>
        <taxon>Bryophytina</taxon>
        <taxon>Bryopsida</taxon>
        <taxon>Funariidae</taxon>
        <taxon>Funariales</taxon>
        <taxon>Funariaceae</taxon>
        <taxon>Physcomitrium</taxon>
    </lineage>
</organism>
<proteinExistence type="predicted"/>
<evidence type="ECO:0000313" key="1">
    <source>
        <dbReference type="EMBL" id="PNR29589.1"/>
    </source>
</evidence>